<evidence type="ECO:0000313" key="14">
    <source>
        <dbReference type="Proteomes" id="UP000276133"/>
    </source>
</evidence>
<dbReference type="AlphaFoldDB" id="A0A3M7P6R7"/>
<protein>
    <submittedName>
        <fullName evidence="13">DEgenerin Like</fullName>
    </submittedName>
</protein>
<comment type="subcellular location">
    <subcellularLocation>
        <location evidence="1">Membrane</location>
        <topology evidence="1">Multi-pass membrane protein</topology>
    </subcellularLocation>
</comment>
<keyword evidence="8 12" id="KW-0472">Membrane</keyword>
<sequence>MEGKSNRKSIKRELKKWSKKTTISGIPKITESKSLLTKFIWTATMLVFLFIVSQKIYHLIADYFSYNVTTRIKLAFDQNITFPTITLKLINWLNYNQYKKHFRTISEFDEFIRASRSNDLKESFLISKNNFLSSYLLKDSSYSSNGHLEKEALADSLLSCYFNTVECNVTDFEFVNSPGNGALLKFVPTANKMGKFGKNSGLSLELLTGSRQSQSPVSQEVGFLVFIHDSDRTITNDDHGILLPPTAHTNIEIHKTRIKILPQPSNKCADGSESVSLVDASLYNQTRLLTGFYSKEYCFQLCYQKSVIENCGCYDERLIKYVNKNGSILSCNDKYDVSGYDKRRQKAPKYYLSYEDYLISCPSLIKEAFYSSDYVSQCSKYCPKECNYDQYSTMVSKSSYPSKAYSKVLRRNKRLKMTSGERKKIKDSILSVNIYLDSNEYTVIEEVLLISLIDLISELGDNLGLFLGLSALSTFELIDLILKLIVFVVSTMQCDTLGLRKFLKKILFLNRKKIYILNK</sequence>
<evidence type="ECO:0000256" key="1">
    <source>
        <dbReference type="ARBA" id="ARBA00004141"/>
    </source>
</evidence>
<dbReference type="Gene3D" id="2.60.470.10">
    <property type="entry name" value="Acid-sensing ion channels like domains"/>
    <property type="match status" value="1"/>
</dbReference>
<keyword evidence="3 11" id="KW-0894">Sodium channel</keyword>
<dbReference type="GO" id="GO:0015280">
    <property type="term" value="F:ligand-gated sodium channel activity"/>
    <property type="evidence" value="ECO:0007669"/>
    <property type="project" value="TreeGrafter"/>
</dbReference>
<proteinExistence type="inferred from homology"/>
<name>A0A3M7P6R7_BRAPC</name>
<evidence type="ECO:0000256" key="5">
    <source>
        <dbReference type="ARBA" id="ARBA00022989"/>
    </source>
</evidence>
<reference evidence="13 14" key="1">
    <citation type="journal article" date="2018" name="Sci. Rep.">
        <title>Genomic signatures of local adaptation to the degree of environmental predictability in rotifers.</title>
        <authorList>
            <person name="Franch-Gras L."/>
            <person name="Hahn C."/>
            <person name="Garcia-Roger E.M."/>
            <person name="Carmona M.J."/>
            <person name="Serra M."/>
            <person name="Gomez A."/>
        </authorList>
    </citation>
    <scope>NUCLEOTIDE SEQUENCE [LARGE SCALE GENOMIC DNA]</scope>
    <source>
        <strain evidence="13">HYR1</strain>
    </source>
</reference>
<comment type="similarity">
    <text evidence="11">Belongs to the amiloride-sensitive sodium channel (TC 1.A.6) family.</text>
</comment>
<dbReference type="PANTHER" id="PTHR11690">
    <property type="entry name" value="AMILORIDE-SENSITIVE SODIUM CHANNEL-RELATED"/>
    <property type="match status" value="1"/>
</dbReference>
<feature type="transmembrane region" description="Helical" evidence="12">
    <location>
        <begin position="35"/>
        <end position="52"/>
    </location>
</feature>
<evidence type="ECO:0000256" key="8">
    <source>
        <dbReference type="ARBA" id="ARBA00023136"/>
    </source>
</evidence>
<dbReference type="InterPro" id="IPR001873">
    <property type="entry name" value="ENaC"/>
</dbReference>
<keyword evidence="10 11" id="KW-0407">Ion channel</keyword>
<keyword evidence="7 11" id="KW-0406">Ion transport</keyword>
<evidence type="ECO:0000256" key="10">
    <source>
        <dbReference type="ARBA" id="ARBA00023303"/>
    </source>
</evidence>
<evidence type="ECO:0000256" key="7">
    <source>
        <dbReference type="ARBA" id="ARBA00023065"/>
    </source>
</evidence>
<keyword evidence="6" id="KW-0915">Sodium</keyword>
<dbReference type="PROSITE" id="PS01206">
    <property type="entry name" value="ASC"/>
    <property type="match status" value="1"/>
</dbReference>
<evidence type="ECO:0000256" key="9">
    <source>
        <dbReference type="ARBA" id="ARBA00023201"/>
    </source>
</evidence>
<accession>A0A3M7P6R7</accession>
<organism evidence="13 14">
    <name type="scientific">Brachionus plicatilis</name>
    <name type="common">Marine rotifer</name>
    <name type="synonym">Brachionus muelleri</name>
    <dbReference type="NCBI Taxonomy" id="10195"/>
    <lineage>
        <taxon>Eukaryota</taxon>
        <taxon>Metazoa</taxon>
        <taxon>Spiralia</taxon>
        <taxon>Gnathifera</taxon>
        <taxon>Rotifera</taxon>
        <taxon>Eurotatoria</taxon>
        <taxon>Monogononta</taxon>
        <taxon>Pseudotrocha</taxon>
        <taxon>Ploima</taxon>
        <taxon>Brachionidae</taxon>
        <taxon>Brachionus</taxon>
    </lineage>
</organism>
<keyword evidence="4 11" id="KW-0812">Transmembrane</keyword>
<gene>
    <name evidence="13" type="ORF">BpHYR1_021081</name>
</gene>
<dbReference type="PANTHER" id="PTHR11690:SF248">
    <property type="entry name" value="PICKPOCKET 17, ISOFORM A"/>
    <property type="match status" value="1"/>
</dbReference>
<dbReference type="OrthoDB" id="6021021at2759"/>
<dbReference type="GO" id="GO:0005886">
    <property type="term" value="C:plasma membrane"/>
    <property type="evidence" value="ECO:0007669"/>
    <property type="project" value="TreeGrafter"/>
</dbReference>
<dbReference type="Pfam" id="PF00858">
    <property type="entry name" value="ASC"/>
    <property type="match status" value="1"/>
</dbReference>
<evidence type="ECO:0000256" key="12">
    <source>
        <dbReference type="SAM" id="Phobius"/>
    </source>
</evidence>
<evidence type="ECO:0000256" key="6">
    <source>
        <dbReference type="ARBA" id="ARBA00023053"/>
    </source>
</evidence>
<keyword evidence="9 11" id="KW-0739">Sodium transport</keyword>
<comment type="caution">
    <text evidence="13">The sequence shown here is derived from an EMBL/GenBank/DDBJ whole genome shotgun (WGS) entry which is preliminary data.</text>
</comment>
<dbReference type="PRINTS" id="PR01078">
    <property type="entry name" value="AMINACHANNEL"/>
</dbReference>
<keyword evidence="14" id="KW-1185">Reference proteome</keyword>
<evidence type="ECO:0000256" key="3">
    <source>
        <dbReference type="ARBA" id="ARBA00022461"/>
    </source>
</evidence>
<keyword evidence="5 12" id="KW-1133">Transmembrane helix</keyword>
<keyword evidence="2 11" id="KW-0813">Transport</keyword>
<dbReference type="Proteomes" id="UP000276133">
    <property type="component" value="Unassembled WGS sequence"/>
</dbReference>
<dbReference type="EMBL" id="REGN01012790">
    <property type="protein sequence ID" value="RMZ94811.1"/>
    <property type="molecule type" value="Genomic_DNA"/>
</dbReference>
<evidence type="ECO:0000256" key="2">
    <source>
        <dbReference type="ARBA" id="ARBA00022448"/>
    </source>
</evidence>
<dbReference type="InterPro" id="IPR020903">
    <property type="entry name" value="ENaC_CS"/>
</dbReference>
<evidence type="ECO:0000256" key="4">
    <source>
        <dbReference type="ARBA" id="ARBA00022692"/>
    </source>
</evidence>
<evidence type="ECO:0000256" key="11">
    <source>
        <dbReference type="RuleBase" id="RU000679"/>
    </source>
</evidence>
<dbReference type="Gene3D" id="1.10.287.770">
    <property type="entry name" value="YojJ-like"/>
    <property type="match status" value="1"/>
</dbReference>
<evidence type="ECO:0000313" key="13">
    <source>
        <dbReference type="EMBL" id="RMZ94811.1"/>
    </source>
</evidence>